<gene>
    <name evidence="2" type="ORF">CPB83DRAFT_865654</name>
</gene>
<comment type="caution">
    <text evidence="2">The sequence shown here is derived from an EMBL/GenBank/DDBJ whole genome shotgun (WGS) entry which is preliminary data.</text>
</comment>
<evidence type="ECO:0000313" key="3">
    <source>
        <dbReference type="Proteomes" id="UP000807306"/>
    </source>
</evidence>
<dbReference type="AlphaFoldDB" id="A0A9P6ESH8"/>
<keyword evidence="3" id="KW-1185">Reference proteome</keyword>
<name>A0A9P6ESH8_9AGAR</name>
<feature type="region of interest" description="Disordered" evidence="1">
    <location>
        <begin position="1"/>
        <end position="24"/>
    </location>
</feature>
<feature type="region of interest" description="Disordered" evidence="1">
    <location>
        <begin position="394"/>
        <end position="413"/>
    </location>
</feature>
<dbReference type="Proteomes" id="UP000807306">
    <property type="component" value="Unassembled WGS sequence"/>
</dbReference>
<feature type="compositionally biased region" description="Basic and acidic residues" evidence="1">
    <location>
        <begin position="81"/>
        <end position="90"/>
    </location>
</feature>
<protein>
    <submittedName>
        <fullName evidence="2">Uncharacterized protein</fullName>
    </submittedName>
</protein>
<feature type="region of interest" description="Disordered" evidence="1">
    <location>
        <begin position="68"/>
        <end position="100"/>
    </location>
</feature>
<reference evidence="2" key="1">
    <citation type="submission" date="2020-11" db="EMBL/GenBank/DDBJ databases">
        <authorList>
            <consortium name="DOE Joint Genome Institute"/>
            <person name="Ahrendt S."/>
            <person name="Riley R."/>
            <person name="Andreopoulos W."/>
            <person name="Labutti K."/>
            <person name="Pangilinan J."/>
            <person name="Ruiz-Duenas F.J."/>
            <person name="Barrasa J.M."/>
            <person name="Sanchez-Garcia M."/>
            <person name="Camarero S."/>
            <person name="Miyauchi S."/>
            <person name="Serrano A."/>
            <person name="Linde D."/>
            <person name="Babiker R."/>
            <person name="Drula E."/>
            <person name="Ayuso-Fernandez I."/>
            <person name="Pacheco R."/>
            <person name="Padilla G."/>
            <person name="Ferreira P."/>
            <person name="Barriuso J."/>
            <person name="Kellner H."/>
            <person name="Castanera R."/>
            <person name="Alfaro M."/>
            <person name="Ramirez L."/>
            <person name="Pisabarro A.G."/>
            <person name="Kuo A."/>
            <person name="Tritt A."/>
            <person name="Lipzen A."/>
            <person name="He G."/>
            <person name="Yan M."/>
            <person name="Ng V."/>
            <person name="Cullen D."/>
            <person name="Martin F."/>
            <person name="Rosso M.-N."/>
            <person name="Henrissat B."/>
            <person name="Hibbett D."/>
            <person name="Martinez A.T."/>
            <person name="Grigoriev I.V."/>
        </authorList>
    </citation>
    <scope>NUCLEOTIDE SEQUENCE</scope>
    <source>
        <strain evidence="2">CBS 506.95</strain>
    </source>
</reference>
<proteinExistence type="predicted"/>
<evidence type="ECO:0000256" key="1">
    <source>
        <dbReference type="SAM" id="MobiDB-lite"/>
    </source>
</evidence>
<dbReference type="OrthoDB" id="3058101at2759"/>
<accession>A0A9P6ESH8</accession>
<sequence length="413" mass="45066">MSDNGDRSSAPPHENPAPPDETITNKVVTLQKIIDDAVRDKTAFAIVANNLRAAGASVLEAQDYLDDFTSRSVGGSGGEGDGEREGEGEHPVPSGPRDAEANARAVEDAQWDLLLAKAAYARTKPSDFDPGISPAEFYKLLGGSSNSSSSTSIPTSVLDAAPHLRTLAAASTSDDHLSQTWKLRATYSGKDTIEGIVNLMQDLFVDFEKLFAAIDPAYDHHDDPKELSGEFVVVKKDQLTAKKALRTEADWIHVYLAWRSGVLLVYPHRKEELAEYAKIVGEVFRASPHDPANGIRFDDNSRRNYGHSPYHLNDRSRTMVTILGQLFRGTKRVNETPTSTSKAKRPTAICHNWNLNICREPCPNRRKHGYCSECGGKHRARDNTTCHAELQARLGEGSRKSTTEGAGGGSSKA</sequence>
<dbReference type="EMBL" id="MU157824">
    <property type="protein sequence ID" value="KAF9535313.1"/>
    <property type="molecule type" value="Genomic_DNA"/>
</dbReference>
<evidence type="ECO:0000313" key="2">
    <source>
        <dbReference type="EMBL" id="KAF9535313.1"/>
    </source>
</evidence>
<organism evidence="2 3">
    <name type="scientific">Crepidotus variabilis</name>
    <dbReference type="NCBI Taxonomy" id="179855"/>
    <lineage>
        <taxon>Eukaryota</taxon>
        <taxon>Fungi</taxon>
        <taxon>Dikarya</taxon>
        <taxon>Basidiomycota</taxon>
        <taxon>Agaricomycotina</taxon>
        <taxon>Agaricomycetes</taxon>
        <taxon>Agaricomycetidae</taxon>
        <taxon>Agaricales</taxon>
        <taxon>Agaricineae</taxon>
        <taxon>Crepidotaceae</taxon>
        <taxon>Crepidotus</taxon>
    </lineage>
</organism>